<accession>A0ACC0KDV4</accession>
<sequence length="336" mass="37636">MTQCGGCGKFLPATSGAVCTKCKQIFHRQCSALSASGNVPNNWLCPCCVIKKPRLDNTNKSPGPETSQRNVDMPTLSGDSISQLMTEMKLMRADLQTVMQEVCRFREDMCDIREEIRSCKASVTLFADRISSVEARLEELENAKTHITELESTINTLTCELNDREQEMLVNDVELVGIPEKDGESLEHIVGLLALKLGVALDESEIVGVYRAGPRRVVVSGGSPARPRPIAVRLSRAAVKQRLMKAARVRRNIKTTDLSLPGAPLPIYVNDRLTKMNRKLLGKAREVARERNWKYVWPWYGKIFARKFDKETAHHLRNEQDISRVFGVAPCDDSQP</sequence>
<evidence type="ECO:0000313" key="1">
    <source>
        <dbReference type="EMBL" id="KAI8434544.1"/>
    </source>
</evidence>
<proteinExistence type="predicted"/>
<reference evidence="1 2" key="1">
    <citation type="journal article" date="2022" name="Genome Biol. Evol.">
        <title>The Spruce Budworm Genome: Reconstructing the Evolutionary History of Antifreeze Proteins.</title>
        <authorList>
            <person name="Beliveau C."/>
            <person name="Gagne P."/>
            <person name="Picq S."/>
            <person name="Vernygora O."/>
            <person name="Keeling C.I."/>
            <person name="Pinkney K."/>
            <person name="Doucet D."/>
            <person name="Wen F."/>
            <person name="Johnston J.S."/>
            <person name="Maaroufi H."/>
            <person name="Boyle B."/>
            <person name="Laroche J."/>
            <person name="Dewar K."/>
            <person name="Juretic N."/>
            <person name="Blackburn G."/>
            <person name="Nisole A."/>
            <person name="Brunet B."/>
            <person name="Brandao M."/>
            <person name="Lumley L."/>
            <person name="Duan J."/>
            <person name="Quan G."/>
            <person name="Lucarotti C.J."/>
            <person name="Roe A.D."/>
            <person name="Sperling F.A.H."/>
            <person name="Levesque R.C."/>
            <person name="Cusson M."/>
        </authorList>
    </citation>
    <scope>NUCLEOTIDE SEQUENCE [LARGE SCALE GENOMIC DNA]</scope>
    <source>
        <strain evidence="1">Glfc:IPQL:Cfum</strain>
    </source>
</reference>
<evidence type="ECO:0000313" key="2">
    <source>
        <dbReference type="Proteomes" id="UP001064048"/>
    </source>
</evidence>
<dbReference type="Proteomes" id="UP001064048">
    <property type="component" value="Chromosome 5"/>
</dbReference>
<dbReference type="EMBL" id="CM046105">
    <property type="protein sequence ID" value="KAI8434544.1"/>
    <property type="molecule type" value="Genomic_DNA"/>
</dbReference>
<name>A0ACC0KDV4_CHOFU</name>
<keyword evidence="2" id="KW-1185">Reference proteome</keyword>
<organism evidence="1 2">
    <name type="scientific">Choristoneura fumiferana</name>
    <name type="common">Spruce budworm moth</name>
    <name type="synonym">Archips fumiferana</name>
    <dbReference type="NCBI Taxonomy" id="7141"/>
    <lineage>
        <taxon>Eukaryota</taxon>
        <taxon>Metazoa</taxon>
        <taxon>Ecdysozoa</taxon>
        <taxon>Arthropoda</taxon>
        <taxon>Hexapoda</taxon>
        <taxon>Insecta</taxon>
        <taxon>Pterygota</taxon>
        <taxon>Neoptera</taxon>
        <taxon>Endopterygota</taxon>
        <taxon>Lepidoptera</taxon>
        <taxon>Glossata</taxon>
        <taxon>Ditrysia</taxon>
        <taxon>Tortricoidea</taxon>
        <taxon>Tortricidae</taxon>
        <taxon>Tortricinae</taxon>
        <taxon>Choristoneura</taxon>
    </lineage>
</organism>
<protein>
    <submittedName>
        <fullName evidence="1">Uncharacterized protein</fullName>
    </submittedName>
</protein>
<comment type="caution">
    <text evidence="1">The sequence shown here is derived from an EMBL/GenBank/DDBJ whole genome shotgun (WGS) entry which is preliminary data.</text>
</comment>
<gene>
    <name evidence="1" type="ORF">MSG28_003092</name>
</gene>